<protein>
    <recommendedName>
        <fullName evidence="2">DUF6534 domain-containing protein</fullName>
    </recommendedName>
</protein>
<feature type="transmembrane region" description="Helical" evidence="1">
    <location>
        <begin position="23"/>
        <end position="44"/>
    </location>
</feature>
<dbReference type="VEuPathDB" id="FungiDB:BD410DRAFT_796639"/>
<proteinExistence type="predicted"/>
<sequence>MAPPYHEVLKPVFKIMATCEGGFAAMSDIVATTAMCFTFVESVMYTRRLSSVVRLLLIYTINRGVLVTAVQILIVALFWYGPDKFYWAPIHMCLGKLYVNTLLGMLNSRQRLRSKSVLIRNEIRITQNNSKTVFNQAIRLHGKYSIDWHLNQPSSSTV</sequence>
<keyword evidence="1" id="KW-0472">Membrane</keyword>
<organism evidence="3 4">
    <name type="scientific">Rickenella mellea</name>
    <dbReference type="NCBI Taxonomy" id="50990"/>
    <lineage>
        <taxon>Eukaryota</taxon>
        <taxon>Fungi</taxon>
        <taxon>Dikarya</taxon>
        <taxon>Basidiomycota</taxon>
        <taxon>Agaricomycotina</taxon>
        <taxon>Agaricomycetes</taxon>
        <taxon>Hymenochaetales</taxon>
        <taxon>Rickenellaceae</taxon>
        <taxon>Rickenella</taxon>
    </lineage>
</organism>
<reference evidence="3 4" key="1">
    <citation type="submission" date="2018-06" db="EMBL/GenBank/DDBJ databases">
        <title>A transcriptomic atlas of mushroom development highlights an independent origin of complex multicellularity.</title>
        <authorList>
            <consortium name="DOE Joint Genome Institute"/>
            <person name="Krizsan K."/>
            <person name="Almasi E."/>
            <person name="Merenyi Z."/>
            <person name="Sahu N."/>
            <person name="Viragh M."/>
            <person name="Koszo T."/>
            <person name="Mondo S."/>
            <person name="Kiss B."/>
            <person name="Balint B."/>
            <person name="Kues U."/>
            <person name="Barry K."/>
            <person name="Hegedus J.C."/>
            <person name="Henrissat B."/>
            <person name="Johnson J."/>
            <person name="Lipzen A."/>
            <person name="Ohm R."/>
            <person name="Nagy I."/>
            <person name="Pangilinan J."/>
            <person name="Yan J."/>
            <person name="Xiong Y."/>
            <person name="Grigoriev I.V."/>
            <person name="Hibbett D.S."/>
            <person name="Nagy L.G."/>
        </authorList>
    </citation>
    <scope>NUCLEOTIDE SEQUENCE [LARGE SCALE GENOMIC DNA]</scope>
    <source>
        <strain evidence="3 4">SZMC22713</strain>
    </source>
</reference>
<dbReference type="Pfam" id="PF20152">
    <property type="entry name" value="DUF6534"/>
    <property type="match status" value="1"/>
</dbReference>
<evidence type="ECO:0000259" key="2">
    <source>
        <dbReference type="Pfam" id="PF20152"/>
    </source>
</evidence>
<dbReference type="EMBL" id="ML170287">
    <property type="protein sequence ID" value="TDL15179.1"/>
    <property type="molecule type" value="Genomic_DNA"/>
</dbReference>
<accession>A0A4Y7PKV1</accession>
<feature type="transmembrane region" description="Helical" evidence="1">
    <location>
        <begin position="56"/>
        <end position="80"/>
    </location>
</feature>
<dbReference type="PANTHER" id="PTHR40465:SF1">
    <property type="entry name" value="DUF6534 DOMAIN-CONTAINING PROTEIN"/>
    <property type="match status" value="1"/>
</dbReference>
<evidence type="ECO:0000256" key="1">
    <source>
        <dbReference type="SAM" id="Phobius"/>
    </source>
</evidence>
<keyword evidence="1" id="KW-0812">Transmembrane</keyword>
<dbReference type="AlphaFoldDB" id="A0A4Y7PKV1"/>
<evidence type="ECO:0000313" key="4">
    <source>
        <dbReference type="Proteomes" id="UP000294933"/>
    </source>
</evidence>
<dbReference type="InterPro" id="IPR045339">
    <property type="entry name" value="DUF6534"/>
</dbReference>
<dbReference type="Proteomes" id="UP000294933">
    <property type="component" value="Unassembled WGS sequence"/>
</dbReference>
<keyword evidence="1" id="KW-1133">Transmembrane helix</keyword>
<dbReference type="PANTHER" id="PTHR40465">
    <property type="entry name" value="CHROMOSOME 1, WHOLE GENOME SHOTGUN SEQUENCE"/>
    <property type="match status" value="1"/>
</dbReference>
<feature type="transmembrane region" description="Helical" evidence="1">
    <location>
        <begin position="86"/>
        <end position="106"/>
    </location>
</feature>
<dbReference type="STRING" id="50990.A0A4Y7PKV1"/>
<name>A0A4Y7PKV1_9AGAM</name>
<feature type="domain" description="DUF6534" evidence="2">
    <location>
        <begin position="24"/>
        <end position="111"/>
    </location>
</feature>
<gene>
    <name evidence="3" type="ORF">BD410DRAFT_796639</name>
</gene>
<keyword evidence="4" id="KW-1185">Reference proteome</keyword>
<dbReference type="OrthoDB" id="2792702at2759"/>
<evidence type="ECO:0000313" key="3">
    <source>
        <dbReference type="EMBL" id="TDL15179.1"/>
    </source>
</evidence>